<feature type="chain" id="PRO_5020412129" evidence="1">
    <location>
        <begin position="21"/>
        <end position="149"/>
    </location>
</feature>
<evidence type="ECO:0000259" key="2">
    <source>
        <dbReference type="Pfam" id="PF07883"/>
    </source>
</evidence>
<gene>
    <name evidence="3" type="ORF">DFQ04_1274</name>
</gene>
<keyword evidence="4" id="KW-1185">Reference proteome</keyword>
<comment type="caution">
    <text evidence="3">The sequence shown here is derived from an EMBL/GenBank/DDBJ whole genome shotgun (WGS) entry which is preliminary data.</text>
</comment>
<reference evidence="3 4" key="1">
    <citation type="submission" date="2019-03" db="EMBL/GenBank/DDBJ databases">
        <title>Genomic Encyclopedia of Type Strains, Phase III (KMG-III): the genomes of soil and plant-associated and newly described type strains.</title>
        <authorList>
            <person name="Whitman W."/>
        </authorList>
    </citation>
    <scope>NUCLEOTIDE SEQUENCE [LARGE SCALE GENOMIC DNA]</scope>
    <source>
        <strain evidence="3 4">CECT 8446</strain>
    </source>
</reference>
<dbReference type="GO" id="GO:0051213">
    <property type="term" value="F:dioxygenase activity"/>
    <property type="evidence" value="ECO:0007669"/>
    <property type="project" value="UniProtKB-KW"/>
</dbReference>
<dbReference type="CDD" id="cd02233">
    <property type="entry name" value="cupin_HNL-like"/>
    <property type="match status" value="1"/>
</dbReference>
<dbReference type="PANTHER" id="PTHR43698:SF1">
    <property type="entry name" value="BLL4564 PROTEIN"/>
    <property type="match status" value="1"/>
</dbReference>
<dbReference type="Pfam" id="PF07883">
    <property type="entry name" value="Cupin_2"/>
    <property type="match status" value="1"/>
</dbReference>
<feature type="signal peptide" evidence="1">
    <location>
        <begin position="1"/>
        <end position="20"/>
    </location>
</feature>
<keyword evidence="3" id="KW-0560">Oxidoreductase</keyword>
<dbReference type="Gene3D" id="2.60.120.10">
    <property type="entry name" value="Jelly Rolls"/>
    <property type="match status" value="1"/>
</dbReference>
<evidence type="ECO:0000256" key="1">
    <source>
        <dbReference type="SAM" id="SignalP"/>
    </source>
</evidence>
<evidence type="ECO:0000313" key="3">
    <source>
        <dbReference type="EMBL" id="TDQ19453.1"/>
    </source>
</evidence>
<keyword evidence="1" id="KW-0732">Signal</keyword>
<dbReference type="InterPro" id="IPR011051">
    <property type="entry name" value="RmlC_Cupin_sf"/>
</dbReference>
<dbReference type="SUPFAM" id="SSF51182">
    <property type="entry name" value="RmlC-like cupins"/>
    <property type="match status" value="1"/>
</dbReference>
<dbReference type="InterPro" id="IPR013096">
    <property type="entry name" value="Cupin_2"/>
</dbReference>
<dbReference type="InterPro" id="IPR014710">
    <property type="entry name" value="RmlC-like_jellyroll"/>
</dbReference>
<dbReference type="PANTHER" id="PTHR43698">
    <property type="entry name" value="RIBD C-TERMINAL DOMAIN CONTAINING PROTEIN"/>
    <property type="match status" value="1"/>
</dbReference>
<name>A0A4R6TB44_9BACT</name>
<protein>
    <submittedName>
        <fullName evidence="3">Quercetin dioxygenase-like cupin family protein</fullName>
    </submittedName>
</protein>
<dbReference type="Proteomes" id="UP000294535">
    <property type="component" value="Unassembled WGS sequence"/>
</dbReference>
<evidence type="ECO:0000313" key="4">
    <source>
        <dbReference type="Proteomes" id="UP000294535"/>
    </source>
</evidence>
<dbReference type="InterPro" id="IPR047263">
    <property type="entry name" value="HNL-like_cupin"/>
</dbReference>
<organism evidence="3 4">
    <name type="scientific">Algoriphagus boseongensis</name>
    <dbReference type="NCBI Taxonomy" id="1442587"/>
    <lineage>
        <taxon>Bacteria</taxon>
        <taxon>Pseudomonadati</taxon>
        <taxon>Bacteroidota</taxon>
        <taxon>Cytophagia</taxon>
        <taxon>Cytophagales</taxon>
        <taxon>Cyclobacteriaceae</taxon>
        <taxon>Algoriphagus</taxon>
    </lineage>
</organism>
<sequence>MKKIIFSCLILLGLGFQVKAQDSEIFPKGPKAANVHHIGDIYLSSLVQPDSTFEFGVGYVVSEAGSHLYWHEHPAGQILFILDGEGLYQERGQALQTVKKGDIIKCQPGIQHWHGATPNSRVIYMAASPAGKGATIWHEALKPGEYPSK</sequence>
<dbReference type="OrthoDB" id="9802489at2"/>
<dbReference type="EMBL" id="SNYF01000005">
    <property type="protein sequence ID" value="TDQ19453.1"/>
    <property type="molecule type" value="Genomic_DNA"/>
</dbReference>
<keyword evidence="3" id="KW-0223">Dioxygenase</keyword>
<dbReference type="RefSeq" id="WP_133553780.1">
    <property type="nucleotide sequence ID" value="NZ_SNYF01000005.1"/>
</dbReference>
<feature type="domain" description="Cupin type-2" evidence="2">
    <location>
        <begin position="63"/>
        <end position="122"/>
    </location>
</feature>
<proteinExistence type="predicted"/>
<dbReference type="AlphaFoldDB" id="A0A4R6TB44"/>
<accession>A0A4R6TB44</accession>